<gene>
    <name evidence="1" type="ORF">Ahy_B05g074909</name>
</gene>
<accession>A0A444Z035</accession>
<sequence length="119" mass="13175">MNDDQVASGSFIVNLIDSLQKYYLKIKEHAKTYPYLVHVGFEFQLFSKEQIINTVNSSSSYTKSTISTLPAQTNSAANDGGTGTILCCVEAWLSSRNFSCFTGSVLESEMGWRRARGQS</sequence>
<evidence type="ECO:0000313" key="2">
    <source>
        <dbReference type="Proteomes" id="UP000289738"/>
    </source>
</evidence>
<dbReference type="AlphaFoldDB" id="A0A444Z035"/>
<keyword evidence="2" id="KW-1185">Reference proteome</keyword>
<name>A0A444Z035_ARAHY</name>
<reference evidence="1 2" key="1">
    <citation type="submission" date="2019-01" db="EMBL/GenBank/DDBJ databases">
        <title>Sequencing of cultivated peanut Arachis hypogaea provides insights into genome evolution and oil improvement.</title>
        <authorList>
            <person name="Chen X."/>
        </authorList>
    </citation>
    <scope>NUCLEOTIDE SEQUENCE [LARGE SCALE GENOMIC DNA]</scope>
    <source>
        <strain evidence="2">cv. Fuhuasheng</strain>
        <tissue evidence="1">Leaves</tissue>
    </source>
</reference>
<dbReference type="Proteomes" id="UP000289738">
    <property type="component" value="Chromosome B05"/>
</dbReference>
<proteinExistence type="predicted"/>
<dbReference type="EMBL" id="SDMP01000015">
    <property type="protein sequence ID" value="RYR07535.1"/>
    <property type="molecule type" value="Genomic_DNA"/>
</dbReference>
<evidence type="ECO:0000313" key="1">
    <source>
        <dbReference type="EMBL" id="RYR07535.1"/>
    </source>
</evidence>
<protein>
    <submittedName>
        <fullName evidence="1">Uncharacterized protein</fullName>
    </submittedName>
</protein>
<comment type="caution">
    <text evidence="1">The sequence shown here is derived from an EMBL/GenBank/DDBJ whole genome shotgun (WGS) entry which is preliminary data.</text>
</comment>
<organism evidence="1 2">
    <name type="scientific">Arachis hypogaea</name>
    <name type="common">Peanut</name>
    <dbReference type="NCBI Taxonomy" id="3818"/>
    <lineage>
        <taxon>Eukaryota</taxon>
        <taxon>Viridiplantae</taxon>
        <taxon>Streptophyta</taxon>
        <taxon>Embryophyta</taxon>
        <taxon>Tracheophyta</taxon>
        <taxon>Spermatophyta</taxon>
        <taxon>Magnoliopsida</taxon>
        <taxon>eudicotyledons</taxon>
        <taxon>Gunneridae</taxon>
        <taxon>Pentapetalae</taxon>
        <taxon>rosids</taxon>
        <taxon>fabids</taxon>
        <taxon>Fabales</taxon>
        <taxon>Fabaceae</taxon>
        <taxon>Papilionoideae</taxon>
        <taxon>50 kb inversion clade</taxon>
        <taxon>dalbergioids sensu lato</taxon>
        <taxon>Dalbergieae</taxon>
        <taxon>Pterocarpus clade</taxon>
        <taxon>Arachis</taxon>
    </lineage>
</organism>